<dbReference type="Pfam" id="PF08713">
    <property type="entry name" value="DNA_alkylation"/>
    <property type="match status" value="1"/>
</dbReference>
<organism evidence="1 2">
    <name type="scientific">Candidatus Dojkabacteria bacterium</name>
    <dbReference type="NCBI Taxonomy" id="2099670"/>
    <lineage>
        <taxon>Bacteria</taxon>
        <taxon>Candidatus Dojkabacteria</taxon>
    </lineage>
</organism>
<name>A0A955KXH3_9BACT</name>
<gene>
    <name evidence="1" type="ORF">KC685_04175</name>
</gene>
<dbReference type="InterPro" id="IPR014825">
    <property type="entry name" value="DNA_alkylation"/>
</dbReference>
<evidence type="ECO:0000313" key="1">
    <source>
        <dbReference type="EMBL" id="MCA9377089.1"/>
    </source>
</evidence>
<reference evidence="1" key="1">
    <citation type="submission" date="2020-04" db="EMBL/GenBank/DDBJ databases">
        <authorList>
            <person name="Zhang T."/>
        </authorList>
    </citation>
    <scope>NUCLEOTIDE SEQUENCE</scope>
    <source>
        <strain evidence="1">HKST-UBA17</strain>
    </source>
</reference>
<dbReference type="PANTHER" id="PTHR34070">
    <property type="entry name" value="ARMADILLO-TYPE FOLD"/>
    <property type="match status" value="1"/>
</dbReference>
<dbReference type="AlphaFoldDB" id="A0A955KXH3"/>
<dbReference type="EMBL" id="JAGQLN010000016">
    <property type="protein sequence ID" value="MCA9377089.1"/>
    <property type="molecule type" value="Genomic_DNA"/>
</dbReference>
<evidence type="ECO:0000313" key="2">
    <source>
        <dbReference type="Proteomes" id="UP000741282"/>
    </source>
</evidence>
<dbReference type="Proteomes" id="UP000741282">
    <property type="component" value="Unassembled WGS sequence"/>
</dbReference>
<sequence length="238" mass="28192">MNKNLALEIKDGIHSLHRYTVDLNDFDPVRYLGTRSTYLSIKTDKIRNFLKVFKRSHKDLSYDKFIQILDDLYSEDVFEVKNSASFLISIYYEHRRVLDLKKLNEWLYHLNGWAEIDTMCQNNFPGKEVFSRFNEWKPLLKGFSTHKDISHRRASMVLLLKTVRSINDPQVRDLAFDNIRANMESRDILITKSISWILRTMINLYREDVRDFLSENEAVLPAIAIRETKKKLLTGKKN</sequence>
<dbReference type="CDD" id="cd06561">
    <property type="entry name" value="AlkD_like"/>
    <property type="match status" value="1"/>
</dbReference>
<dbReference type="InterPro" id="IPR016024">
    <property type="entry name" value="ARM-type_fold"/>
</dbReference>
<dbReference type="PANTHER" id="PTHR34070:SF1">
    <property type="entry name" value="DNA ALKYLATION REPAIR PROTEIN"/>
    <property type="match status" value="1"/>
</dbReference>
<comment type="caution">
    <text evidence="1">The sequence shown here is derived from an EMBL/GenBank/DDBJ whole genome shotgun (WGS) entry which is preliminary data.</text>
</comment>
<dbReference type="Gene3D" id="1.25.10.90">
    <property type="match status" value="1"/>
</dbReference>
<dbReference type="SUPFAM" id="SSF48371">
    <property type="entry name" value="ARM repeat"/>
    <property type="match status" value="1"/>
</dbReference>
<accession>A0A955KXH3</accession>
<proteinExistence type="predicted"/>
<protein>
    <submittedName>
        <fullName evidence="1">DNA alkylation repair protein</fullName>
    </submittedName>
</protein>
<reference evidence="1" key="2">
    <citation type="journal article" date="2021" name="Microbiome">
        <title>Successional dynamics and alternative stable states in a saline activated sludge microbial community over 9 years.</title>
        <authorList>
            <person name="Wang Y."/>
            <person name="Ye J."/>
            <person name="Ju F."/>
            <person name="Liu L."/>
            <person name="Boyd J.A."/>
            <person name="Deng Y."/>
            <person name="Parks D.H."/>
            <person name="Jiang X."/>
            <person name="Yin X."/>
            <person name="Woodcroft B.J."/>
            <person name="Tyson G.W."/>
            <person name="Hugenholtz P."/>
            <person name="Polz M.F."/>
            <person name="Zhang T."/>
        </authorList>
    </citation>
    <scope>NUCLEOTIDE SEQUENCE</scope>
    <source>
        <strain evidence="1">HKST-UBA17</strain>
    </source>
</reference>